<dbReference type="AlphaFoldDB" id="A0A6J7A5S9"/>
<dbReference type="EMBL" id="CAFBOL010000117">
    <property type="protein sequence ID" value="CAB5012803.1"/>
    <property type="molecule type" value="Genomic_DNA"/>
</dbReference>
<gene>
    <name evidence="2" type="ORF">UFOPK2656_03465</name>
    <name evidence="3" type="ORF">UFOPK3099_01840</name>
    <name evidence="4" type="ORF">UFOPK3267_01690</name>
    <name evidence="5" type="ORF">UFOPK3651_03338</name>
    <name evidence="6" type="ORF">UFOPK3931_02909</name>
    <name evidence="1" type="ORF">UFOPK4189_03468</name>
</gene>
<evidence type="ECO:0000313" key="5">
    <source>
        <dbReference type="EMBL" id="CAB4958313.1"/>
    </source>
</evidence>
<evidence type="ECO:0000313" key="4">
    <source>
        <dbReference type="EMBL" id="CAB4851738.1"/>
    </source>
</evidence>
<dbReference type="EMBL" id="CAFBMT010000038">
    <property type="protein sequence ID" value="CAB4958313.1"/>
    <property type="molecule type" value="Genomic_DNA"/>
</dbReference>
<reference evidence="3" key="1">
    <citation type="submission" date="2020-05" db="EMBL/GenBank/DDBJ databases">
        <authorList>
            <person name="Chiriac C."/>
            <person name="Salcher M."/>
            <person name="Ghai R."/>
            <person name="Kavagutti S V."/>
        </authorList>
    </citation>
    <scope>NUCLEOTIDE SEQUENCE</scope>
</reference>
<dbReference type="EMBL" id="CAFBIY010000093">
    <property type="protein sequence ID" value="CAB4851738.1"/>
    <property type="molecule type" value="Genomic_DNA"/>
</dbReference>
<name>A0A6J7A5S9_9ZZZZ</name>
<proteinExistence type="predicted"/>
<sequence>MSMATPGGGNPQPDQCPHCGAVTFTELGMTFAAGGMRWLYQCTKCTEQFLWPPGPDGGTTA</sequence>
<organism evidence="3">
    <name type="scientific">freshwater metagenome</name>
    <dbReference type="NCBI Taxonomy" id="449393"/>
    <lineage>
        <taxon>unclassified sequences</taxon>
        <taxon>metagenomes</taxon>
        <taxon>ecological metagenomes</taxon>
    </lineage>
</organism>
<evidence type="ECO:0000313" key="6">
    <source>
        <dbReference type="EMBL" id="CAB5012803.1"/>
    </source>
</evidence>
<dbReference type="EMBL" id="CAEZYF010000040">
    <property type="protein sequence ID" value="CAB4749665.1"/>
    <property type="molecule type" value="Genomic_DNA"/>
</dbReference>
<evidence type="ECO:0000313" key="3">
    <source>
        <dbReference type="EMBL" id="CAB4828131.1"/>
    </source>
</evidence>
<dbReference type="SUPFAM" id="SSF57783">
    <property type="entry name" value="Zinc beta-ribbon"/>
    <property type="match status" value="1"/>
</dbReference>
<dbReference type="EMBL" id="CAESGF010000043">
    <property type="protein sequence ID" value="CAB4365726.1"/>
    <property type="molecule type" value="Genomic_DNA"/>
</dbReference>
<dbReference type="EMBL" id="CAFAAV010000152">
    <property type="protein sequence ID" value="CAB4828131.1"/>
    <property type="molecule type" value="Genomic_DNA"/>
</dbReference>
<evidence type="ECO:0000313" key="1">
    <source>
        <dbReference type="EMBL" id="CAB4365726.1"/>
    </source>
</evidence>
<protein>
    <submittedName>
        <fullName evidence="3">Unannotated protein</fullName>
    </submittedName>
</protein>
<evidence type="ECO:0000313" key="2">
    <source>
        <dbReference type="EMBL" id="CAB4749665.1"/>
    </source>
</evidence>
<accession>A0A6J7A5S9</accession>